<dbReference type="PANTHER" id="PTHR38133">
    <property type="entry name" value="SLR1429 PROTEIN"/>
    <property type="match status" value="1"/>
</dbReference>
<gene>
    <name evidence="2" type="ORF">HGB44_26650</name>
</gene>
<sequence length="244" mass="25304">MSAWSPLFAQALGEPGRAAGSARVERLSVRPGEVTGRVRGPGAHEVSLIRTVPPEAEWERLCAALASQPVFRARILAGELPVAAARVFSLLGWDLVPRGWDALVATCSCDRWDARCAHLAAAVAGLGAEADRDPFVLTRWLGRDRRALMAQVKALSPVTEKGFPGAEETIGKNDGEAVLHTTSGAPPPAVAPAPGSAAAFWSAPPLPARPSPPEDSGERVRAAAPGIVADDLPGFGQPPPGTGT</sequence>
<dbReference type="EMBL" id="JAAXPG010000033">
    <property type="protein sequence ID" value="NKZ01223.1"/>
    <property type="molecule type" value="Genomic_DNA"/>
</dbReference>
<dbReference type="PANTHER" id="PTHR38133:SF1">
    <property type="entry name" value="SLR1429 PROTEIN"/>
    <property type="match status" value="1"/>
</dbReference>
<organism evidence="2 3">
    <name type="scientific">Nocardiopsis alborubida</name>
    <dbReference type="NCBI Taxonomy" id="146802"/>
    <lineage>
        <taxon>Bacteria</taxon>
        <taxon>Bacillati</taxon>
        <taxon>Actinomycetota</taxon>
        <taxon>Actinomycetes</taxon>
        <taxon>Streptosporangiales</taxon>
        <taxon>Nocardiopsidaceae</taxon>
        <taxon>Nocardiopsis</taxon>
    </lineage>
</organism>
<feature type="compositionally biased region" description="Pro residues" evidence="1">
    <location>
        <begin position="204"/>
        <end position="213"/>
    </location>
</feature>
<dbReference type="RefSeq" id="WP_061083058.1">
    <property type="nucleotide sequence ID" value="NZ_JAAXPG010000033.1"/>
</dbReference>
<dbReference type="AlphaFoldDB" id="A0A7X6MI79"/>
<keyword evidence="3" id="KW-1185">Reference proteome</keyword>
<evidence type="ECO:0000313" key="3">
    <source>
        <dbReference type="Proteomes" id="UP000553209"/>
    </source>
</evidence>
<name>A0A7X6MI79_9ACTN</name>
<dbReference type="Proteomes" id="UP000553209">
    <property type="component" value="Unassembled WGS sequence"/>
</dbReference>
<evidence type="ECO:0000313" key="2">
    <source>
        <dbReference type="EMBL" id="NKZ01223.1"/>
    </source>
</evidence>
<protein>
    <recommendedName>
        <fullName evidence="4">SWIM-type domain-containing protein</fullName>
    </recommendedName>
</protein>
<feature type="region of interest" description="Disordered" evidence="1">
    <location>
        <begin position="177"/>
        <end position="244"/>
    </location>
</feature>
<evidence type="ECO:0008006" key="4">
    <source>
        <dbReference type="Google" id="ProtNLM"/>
    </source>
</evidence>
<evidence type="ECO:0000256" key="1">
    <source>
        <dbReference type="SAM" id="MobiDB-lite"/>
    </source>
</evidence>
<accession>A0A7X6MI79</accession>
<reference evidence="2 3" key="1">
    <citation type="submission" date="2020-04" db="EMBL/GenBank/DDBJ databases">
        <title>MicrobeNet Type strains.</title>
        <authorList>
            <person name="Nicholson A.C."/>
        </authorList>
    </citation>
    <scope>NUCLEOTIDE SEQUENCE [LARGE SCALE GENOMIC DNA]</scope>
    <source>
        <strain evidence="2 3">ATCC 23612</strain>
    </source>
</reference>
<proteinExistence type="predicted"/>
<comment type="caution">
    <text evidence="2">The sequence shown here is derived from an EMBL/GenBank/DDBJ whole genome shotgun (WGS) entry which is preliminary data.</text>
</comment>
<feature type="compositionally biased region" description="Low complexity" evidence="1">
    <location>
        <begin position="192"/>
        <end position="203"/>
    </location>
</feature>